<dbReference type="EMBL" id="QLII01000001">
    <property type="protein sequence ID" value="RAI76631.1"/>
    <property type="molecule type" value="Genomic_DNA"/>
</dbReference>
<organism evidence="2 3">
    <name type="scientific">Spirosoma telluris</name>
    <dbReference type="NCBI Taxonomy" id="2183553"/>
    <lineage>
        <taxon>Bacteria</taxon>
        <taxon>Pseudomonadati</taxon>
        <taxon>Bacteroidota</taxon>
        <taxon>Cytophagia</taxon>
        <taxon>Cytophagales</taxon>
        <taxon>Cytophagaceae</taxon>
        <taxon>Spirosoma</taxon>
    </lineage>
</organism>
<evidence type="ECO:0000256" key="1">
    <source>
        <dbReference type="SAM" id="Coils"/>
    </source>
</evidence>
<keyword evidence="3" id="KW-1185">Reference proteome</keyword>
<dbReference type="Proteomes" id="UP000249016">
    <property type="component" value="Unassembled WGS sequence"/>
</dbReference>
<protein>
    <submittedName>
        <fullName evidence="2">Uncharacterized protein</fullName>
    </submittedName>
</protein>
<evidence type="ECO:0000313" key="3">
    <source>
        <dbReference type="Proteomes" id="UP000249016"/>
    </source>
</evidence>
<name>A0A327NMG9_9BACT</name>
<reference evidence="2 3" key="1">
    <citation type="submission" date="2018-06" db="EMBL/GenBank/DDBJ databases">
        <title>Spirosoma sp. HMF3257 Genome sequencing and assembly.</title>
        <authorList>
            <person name="Kang H."/>
            <person name="Cha I."/>
            <person name="Kim H."/>
            <person name="Kang J."/>
            <person name="Joh K."/>
        </authorList>
    </citation>
    <scope>NUCLEOTIDE SEQUENCE [LARGE SCALE GENOMIC DNA]</scope>
    <source>
        <strain evidence="2 3">HMF3257</strain>
    </source>
</reference>
<feature type="coiled-coil region" evidence="1">
    <location>
        <begin position="1"/>
        <end position="28"/>
    </location>
</feature>
<proteinExistence type="predicted"/>
<keyword evidence="1" id="KW-0175">Coiled coil</keyword>
<accession>A0A327NMG9</accession>
<dbReference type="AlphaFoldDB" id="A0A327NMG9"/>
<comment type="caution">
    <text evidence="2">The sequence shown here is derived from an EMBL/GenBank/DDBJ whole genome shotgun (WGS) entry which is preliminary data.</text>
</comment>
<evidence type="ECO:0000313" key="2">
    <source>
        <dbReference type="EMBL" id="RAI76631.1"/>
    </source>
</evidence>
<gene>
    <name evidence="2" type="ORF">HMF3257_25160</name>
</gene>
<sequence length="65" mass="7676">MDEKYIRIAELSEQIEKINDMIVLHQQRSDNQSMARQYTYKRNELITELETALQSLHLNVRLAAA</sequence>